<evidence type="ECO:0000313" key="3">
    <source>
        <dbReference type="EMBL" id="ORY68154.1"/>
    </source>
</evidence>
<name>A0A1Y2EA25_9FUNG</name>
<dbReference type="PANTHER" id="PTHR21581">
    <property type="entry name" value="D-ALANYL-D-ALANINE CARBOXYPEPTIDASE"/>
    <property type="match status" value="1"/>
</dbReference>
<dbReference type="EMBL" id="MCOG01000046">
    <property type="protein sequence ID" value="ORY68154.1"/>
    <property type="molecule type" value="Genomic_DNA"/>
</dbReference>
<gene>
    <name evidence="3" type="ORF">LY90DRAFT_667627</name>
</gene>
<feature type="repeat" description="TPR" evidence="1">
    <location>
        <begin position="748"/>
        <end position="781"/>
    </location>
</feature>
<dbReference type="Gene3D" id="1.25.40.10">
    <property type="entry name" value="Tetratricopeptide repeat domain"/>
    <property type="match status" value="1"/>
</dbReference>
<feature type="compositionally biased region" description="Low complexity" evidence="2">
    <location>
        <begin position="399"/>
        <end position="408"/>
    </location>
</feature>
<dbReference type="InterPro" id="IPR019734">
    <property type="entry name" value="TPR_rpt"/>
</dbReference>
<comment type="caution">
    <text evidence="3">The sequence shown here is derived from an EMBL/GenBank/DDBJ whole genome shotgun (WGS) entry which is preliminary data.</text>
</comment>
<dbReference type="GO" id="GO:0030008">
    <property type="term" value="C:TRAPP complex"/>
    <property type="evidence" value="ECO:0007669"/>
    <property type="project" value="TreeGrafter"/>
</dbReference>
<feature type="compositionally biased region" description="Low complexity" evidence="2">
    <location>
        <begin position="28"/>
        <end position="47"/>
    </location>
</feature>
<evidence type="ECO:0000256" key="1">
    <source>
        <dbReference type="PROSITE-ProRule" id="PRU00339"/>
    </source>
</evidence>
<dbReference type="AlphaFoldDB" id="A0A1Y2EA25"/>
<feature type="compositionally biased region" description="Polar residues" evidence="2">
    <location>
        <begin position="48"/>
        <end position="66"/>
    </location>
</feature>
<keyword evidence="4" id="KW-1185">Reference proteome</keyword>
<evidence type="ECO:0008006" key="5">
    <source>
        <dbReference type="Google" id="ProtNLM"/>
    </source>
</evidence>
<dbReference type="Proteomes" id="UP000193920">
    <property type="component" value="Unassembled WGS sequence"/>
</dbReference>
<dbReference type="PANTHER" id="PTHR21581:SF6">
    <property type="entry name" value="TRAFFICKING PROTEIN PARTICLE COMPLEX SUBUNIT 12"/>
    <property type="match status" value="1"/>
</dbReference>
<dbReference type="InterPro" id="IPR011990">
    <property type="entry name" value="TPR-like_helical_dom_sf"/>
</dbReference>
<protein>
    <recommendedName>
        <fullName evidence="5">TPR-like protein</fullName>
    </recommendedName>
</protein>
<dbReference type="Pfam" id="PF13174">
    <property type="entry name" value="TPR_6"/>
    <property type="match status" value="1"/>
</dbReference>
<dbReference type="GO" id="GO:0005794">
    <property type="term" value="C:Golgi apparatus"/>
    <property type="evidence" value="ECO:0007669"/>
    <property type="project" value="TreeGrafter"/>
</dbReference>
<dbReference type="SUPFAM" id="SSF48452">
    <property type="entry name" value="TPR-like"/>
    <property type="match status" value="1"/>
</dbReference>
<feature type="compositionally biased region" description="Low complexity" evidence="2">
    <location>
        <begin position="76"/>
        <end position="86"/>
    </location>
</feature>
<sequence>MNDSLFNQLNKESNVIKGSDSQLIFNQSQTNNENNNNSKNQLKSSMSDSHLFNNMQPASDLFSNSSKEPEFSISTNNTNGNQNLKNSFQVNVSSPLSQNIINANQQTQQTQISGQIINNTNSQYSSVNSTPISNQMNTSQNQENIFDKLAFNATKNINNNNWPDYMTSQQSTQTQTQPQTMNNYNIINNVPIMDNYNNFNYNSNNNGINSNQMMNSNFPNFYSNMNTNQNQNSFSPAIQNQMNLLQDYGQPQQQNTYNQSQIPMNDPLQMNMQNVNQPQEQNSMNYNANFADPEMFNSLPSINQYNGNNNTITTNVNNPNTNNILQNSMNDPLNVNNILNNSTPLPTTNNAINNNMKLNNNINMSMNTNNMSKSNNQQQINNNVVKQDNRISNNLYNKISDNSDNSNITQPPMERTNSGLMGNNSNSSQSIKSDNPLTIKTNSFQTVNSTEFNSPGINSFFSVETDKTSILTPLPDIKPSSITWEKLFSTLELPPSFLNCQTPPLPESSKISLDNWVDPDVFFIIPNSDSLIDYLKKHFPKDTIFNRGLPKAEENDRYPEGTSILITSQSWYALAIHTKKQILSTHPTKVDTLMRLWYCHLLALSKLGLIQIARAEIQKLGDFENDPKYQFESYPDLFPGLRGTFVSFEIRVLKVLLLSYLDDTKQSLNGIYTLLHETKKQIYHLERNLENNIGLQDGNNVNILWLKTWKSRDIQLQLIIASLLTKMKNVPSAIKVLKKIQKRYPKHPEVLSAIGRLHIQVGNFDEAKKYFRYVENLVKDLKKSISNYNQQNTPLSINANTINVKQLHEIILMNRSYISIMDNLYDLATQSLLEVLALNPTHLVAANNLALCYLYQGQLKKAIETMENMISSGPALACSQESFIFNLSTMYDLTSNTFLHKKKFCLDRIVQYSKDGLNVSCLKLN</sequence>
<feature type="compositionally biased region" description="Low complexity" evidence="2">
    <location>
        <begin position="417"/>
        <end position="430"/>
    </location>
</feature>
<dbReference type="SMART" id="SM00028">
    <property type="entry name" value="TPR"/>
    <property type="match status" value="4"/>
</dbReference>
<evidence type="ECO:0000256" key="2">
    <source>
        <dbReference type="SAM" id="MobiDB-lite"/>
    </source>
</evidence>
<evidence type="ECO:0000313" key="4">
    <source>
        <dbReference type="Proteomes" id="UP000193920"/>
    </source>
</evidence>
<dbReference type="STRING" id="1754190.A0A1Y2EA25"/>
<feature type="region of interest" description="Disordered" evidence="2">
    <location>
        <begin position="396"/>
        <end position="437"/>
    </location>
</feature>
<feature type="region of interest" description="Disordered" evidence="2">
    <location>
        <begin position="28"/>
        <end position="86"/>
    </location>
</feature>
<reference evidence="3 4" key="1">
    <citation type="submission" date="2016-08" db="EMBL/GenBank/DDBJ databases">
        <title>A Parts List for Fungal Cellulosomes Revealed by Comparative Genomics.</title>
        <authorList>
            <consortium name="DOE Joint Genome Institute"/>
            <person name="Haitjema C.H."/>
            <person name="Gilmore S.P."/>
            <person name="Henske J.K."/>
            <person name="Solomon K.V."/>
            <person name="De Groot R."/>
            <person name="Kuo A."/>
            <person name="Mondo S.J."/>
            <person name="Salamov A.A."/>
            <person name="Labutti K."/>
            <person name="Zhao Z."/>
            <person name="Chiniquy J."/>
            <person name="Barry K."/>
            <person name="Brewer H.M."/>
            <person name="Purvine S.O."/>
            <person name="Wright A.T."/>
            <person name="Boxma B."/>
            <person name="Van Alen T."/>
            <person name="Hackstein J.H."/>
            <person name="Baker S.E."/>
            <person name="Grigoriev I.V."/>
            <person name="O'Malley M.A."/>
        </authorList>
    </citation>
    <scope>NUCLEOTIDE SEQUENCE [LARGE SCALE GENOMIC DNA]</scope>
    <source>
        <strain evidence="3 4">G1</strain>
    </source>
</reference>
<proteinExistence type="predicted"/>
<accession>A0A1Y2EA25</accession>
<organism evidence="3 4">
    <name type="scientific">Neocallimastix californiae</name>
    <dbReference type="NCBI Taxonomy" id="1754190"/>
    <lineage>
        <taxon>Eukaryota</taxon>
        <taxon>Fungi</taxon>
        <taxon>Fungi incertae sedis</taxon>
        <taxon>Chytridiomycota</taxon>
        <taxon>Chytridiomycota incertae sedis</taxon>
        <taxon>Neocallimastigomycetes</taxon>
        <taxon>Neocallimastigales</taxon>
        <taxon>Neocallimastigaceae</taxon>
        <taxon>Neocallimastix</taxon>
    </lineage>
</organism>
<keyword evidence="1" id="KW-0802">TPR repeat</keyword>
<dbReference type="PROSITE" id="PS50005">
    <property type="entry name" value="TPR"/>
    <property type="match status" value="1"/>
</dbReference>
<dbReference type="OrthoDB" id="428342at2759"/>
<dbReference type="Pfam" id="PF13181">
    <property type="entry name" value="TPR_8"/>
    <property type="match status" value="1"/>
</dbReference>